<dbReference type="PANTHER" id="PTHR37331">
    <property type="entry name" value="YALI0F11671P"/>
    <property type="match status" value="1"/>
</dbReference>
<dbReference type="STRING" id="914234.M2REW8"/>
<dbReference type="Proteomes" id="UP000016930">
    <property type="component" value="Unassembled WGS sequence"/>
</dbReference>
<dbReference type="PANTHER" id="PTHR37331:SF1">
    <property type="entry name" value="YALI0F11671P"/>
    <property type="match status" value="1"/>
</dbReference>
<reference evidence="1 2" key="1">
    <citation type="journal article" date="2012" name="Proc. Natl. Acad. Sci. U.S.A.">
        <title>Comparative genomics of Ceriporiopsis subvermispora and Phanerochaete chrysosporium provide insight into selective ligninolysis.</title>
        <authorList>
            <person name="Fernandez-Fueyo E."/>
            <person name="Ruiz-Duenas F.J."/>
            <person name="Ferreira P."/>
            <person name="Floudas D."/>
            <person name="Hibbett D.S."/>
            <person name="Canessa P."/>
            <person name="Larrondo L.F."/>
            <person name="James T.Y."/>
            <person name="Seelenfreund D."/>
            <person name="Lobos S."/>
            <person name="Polanco R."/>
            <person name="Tello M."/>
            <person name="Honda Y."/>
            <person name="Watanabe T."/>
            <person name="Watanabe T."/>
            <person name="Ryu J.S."/>
            <person name="Kubicek C.P."/>
            <person name="Schmoll M."/>
            <person name="Gaskell J."/>
            <person name="Hammel K.E."/>
            <person name="St John F.J."/>
            <person name="Vanden Wymelenberg A."/>
            <person name="Sabat G."/>
            <person name="Splinter BonDurant S."/>
            <person name="Syed K."/>
            <person name="Yadav J.S."/>
            <person name="Doddapaneni H."/>
            <person name="Subramanian V."/>
            <person name="Lavin J.L."/>
            <person name="Oguiza J.A."/>
            <person name="Perez G."/>
            <person name="Pisabarro A.G."/>
            <person name="Ramirez L."/>
            <person name="Santoyo F."/>
            <person name="Master E."/>
            <person name="Coutinho P.M."/>
            <person name="Henrissat B."/>
            <person name="Lombard V."/>
            <person name="Magnuson J.K."/>
            <person name="Kuees U."/>
            <person name="Hori C."/>
            <person name="Igarashi K."/>
            <person name="Samejima M."/>
            <person name="Held B.W."/>
            <person name="Barry K.W."/>
            <person name="LaButti K.M."/>
            <person name="Lapidus A."/>
            <person name="Lindquist E.A."/>
            <person name="Lucas S.M."/>
            <person name="Riley R."/>
            <person name="Salamov A.A."/>
            <person name="Hoffmeister D."/>
            <person name="Schwenk D."/>
            <person name="Hadar Y."/>
            <person name="Yarden O."/>
            <person name="de Vries R.P."/>
            <person name="Wiebenga A."/>
            <person name="Stenlid J."/>
            <person name="Eastwood D."/>
            <person name="Grigoriev I.V."/>
            <person name="Berka R.M."/>
            <person name="Blanchette R.A."/>
            <person name="Kersten P."/>
            <person name="Martinez A.T."/>
            <person name="Vicuna R."/>
            <person name="Cullen D."/>
        </authorList>
    </citation>
    <scope>NUCLEOTIDE SEQUENCE [LARGE SCALE GENOMIC DNA]</scope>
    <source>
        <strain evidence="1 2">B</strain>
    </source>
</reference>
<gene>
    <name evidence="1" type="ORF">CERSUDRAFT_95256</name>
</gene>
<name>M2REW8_CERS8</name>
<dbReference type="EMBL" id="KB445797">
    <property type="protein sequence ID" value="EMD36987.1"/>
    <property type="molecule type" value="Genomic_DNA"/>
</dbReference>
<dbReference type="OrthoDB" id="5397701at2759"/>
<keyword evidence="2" id="KW-1185">Reference proteome</keyword>
<protein>
    <submittedName>
        <fullName evidence="1">Uncharacterized protein</fullName>
    </submittedName>
</protein>
<dbReference type="AlphaFoldDB" id="M2REW8"/>
<sequence length="196" mass="21717">MSITASGARLRAIHITTSLQTLQLRQPDLFYHLYHPPTPLSDTIPVFALSFLPNAPPSVQSSTVIGWLPAATPEESEEAGLNDFVENSAFRDLLHEAVQSALRDEIDDIQRNGAIQTQQGWMHIHDSRNIPALGRIGDPDDIIASVRVEEGKILAETYQPMPSYRLCTADGVLQLTEGLARRLKEILEVRVAEEGR</sequence>
<evidence type="ECO:0000313" key="1">
    <source>
        <dbReference type="EMBL" id="EMD36987.1"/>
    </source>
</evidence>
<organism evidence="1 2">
    <name type="scientific">Ceriporiopsis subvermispora (strain B)</name>
    <name type="common">White-rot fungus</name>
    <name type="synonym">Gelatoporia subvermispora</name>
    <dbReference type="NCBI Taxonomy" id="914234"/>
    <lineage>
        <taxon>Eukaryota</taxon>
        <taxon>Fungi</taxon>
        <taxon>Dikarya</taxon>
        <taxon>Basidiomycota</taxon>
        <taxon>Agaricomycotina</taxon>
        <taxon>Agaricomycetes</taxon>
        <taxon>Polyporales</taxon>
        <taxon>Gelatoporiaceae</taxon>
        <taxon>Gelatoporia</taxon>
    </lineage>
</organism>
<dbReference type="HOGENOM" id="CLU_080764_0_0_1"/>
<proteinExistence type="predicted"/>
<accession>M2REW8</accession>
<evidence type="ECO:0000313" key="2">
    <source>
        <dbReference type="Proteomes" id="UP000016930"/>
    </source>
</evidence>